<dbReference type="PANTHER" id="PTHR43689:SF8">
    <property type="entry name" value="ALPHA_BETA-HYDROLASES SUPERFAMILY PROTEIN"/>
    <property type="match status" value="1"/>
</dbReference>
<dbReference type="PANTHER" id="PTHR43689">
    <property type="entry name" value="HYDROLASE"/>
    <property type="match status" value="1"/>
</dbReference>
<dbReference type="InterPro" id="IPR029058">
    <property type="entry name" value="AB_hydrolase_fold"/>
</dbReference>
<organism evidence="2 3">
    <name type="scientific">SAR324 cluster bacterium</name>
    <dbReference type="NCBI Taxonomy" id="2024889"/>
    <lineage>
        <taxon>Bacteria</taxon>
        <taxon>Deltaproteobacteria</taxon>
        <taxon>SAR324 cluster</taxon>
    </lineage>
</organism>
<sequence length="273" mass="30650">MSSNQPELHLQQFSKILNLLSNGKKLESIWYGPPPEEAPTLLFLHEGLGCVSMWRNFPEKLAQQTGCGAMVYSRLGYGNSDACELPRSLNFMHPEGLEVLPEIIEQCKINKCILVGHSDGASIALIYAGENSTESLLGIVTEAPHVFCEQLTIRSINKVGELFRSGNLRELLKKHHGSNIDCAFKGWLEVWLHPDFAEWNIESCLPKIMVPQLVIQGNDDEYGSSAQVEAIVRQSGSIVETRFLDNCGHSPHRDQETQTLEFMTQFVRNLLDR</sequence>
<dbReference type="GO" id="GO:0016787">
    <property type="term" value="F:hydrolase activity"/>
    <property type="evidence" value="ECO:0007669"/>
    <property type="project" value="UniProtKB-KW"/>
</dbReference>
<keyword evidence="2" id="KW-0378">Hydrolase</keyword>
<dbReference type="InterPro" id="IPR000073">
    <property type="entry name" value="AB_hydrolase_1"/>
</dbReference>
<comment type="caution">
    <text evidence="2">The sequence shown here is derived from an EMBL/GenBank/DDBJ whole genome shotgun (WGS) entry which is preliminary data.</text>
</comment>
<dbReference type="EMBL" id="QNZL01000090">
    <property type="protein sequence ID" value="RTZ80382.1"/>
    <property type="molecule type" value="Genomic_DNA"/>
</dbReference>
<dbReference type="Proteomes" id="UP000286801">
    <property type="component" value="Unassembled WGS sequence"/>
</dbReference>
<reference evidence="2 3" key="1">
    <citation type="submission" date="2018-06" db="EMBL/GenBank/DDBJ databases">
        <title>Combined omics and stable isotope probing to characterize newly discovered Mariana Back-Arc vent microbial communities.</title>
        <authorList>
            <person name="Trembath-Reichert E."/>
            <person name="Huber J.A."/>
        </authorList>
    </citation>
    <scope>NUCLEOTIDE SEQUENCE [LARGE SCALE GENOMIC DNA]</scope>
    <source>
        <strain evidence="2">MAG 63_1</strain>
    </source>
</reference>
<proteinExistence type="predicted"/>
<dbReference type="SUPFAM" id="SSF53474">
    <property type="entry name" value="alpha/beta-Hydrolases"/>
    <property type="match status" value="1"/>
</dbReference>
<evidence type="ECO:0000313" key="3">
    <source>
        <dbReference type="Proteomes" id="UP000286801"/>
    </source>
</evidence>
<dbReference type="Pfam" id="PF12697">
    <property type="entry name" value="Abhydrolase_6"/>
    <property type="match status" value="1"/>
</dbReference>
<evidence type="ECO:0000313" key="2">
    <source>
        <dbReference type="EMBL" id="RTZ80382.1"/>
    </source>
</evidence>
<feature type="domain" description="AB hydrolase-1" evidence="1">
    <location>
        <begin position="41"/>
        <end position="256"/>
    </location>
</feature>
<name>A0A432G9Z9_9DELT</name>
<evidence type="ECO:0000259" key="1">
    <source>
        <dbReference type="Pfam" id="PF12697"/>
    </source>
</evidence>
<gene>
    <name evidence="2" type="ORF">DSY97_03460</name>
</gene>
<dbReference type="AlphaFoldDB" id="A0A432G9Z9"/>
<protein>
    <submittedName>
        <fullName evidence="2">Alpha/beta hydrolase</fullName>
    </submittedName>
</protein>
<accession>A0A432G9Z9</accession>
<dbReference type="Gene3D" id="3.40.50.1820">
    <property type="entry name" value="alpha/beta hydrolase"/>
    <property type="match status" value="1"/>
</dbReference>